<dbReference type="HOGENOM" id="CLU_3011717_0_0_5"/>
<protein>
    <submittedName>
        <fullName evidence="1">Uncharacterized protein</fullName>
    </submittedName>
</protein>
<dbReference type="AlphaFoldDB" id="S9QEW8"/>
<organism evidence="1 2">
    <name type="scientific">Salipiger mucosus DSM 16094</name>
    <dbReference type="NCBI Taxonomy" id="1123237"/>
    <lineage>
        <taxon>Bacteria</taxon>
        <taxon>Pseudomonadati</taxon>
        <taxon>Pseudomonadota</taxon>
        <taxon>Alphaproteobacteria</taxon>
        <taxon>Rhodobacterales</taxon>
        <taxon>Roseobacteraceae</taxon>
        <taxon>Salipiger</taxon>
    </lineage>
</organism>
<reference evidence="2" key="1">
    <citation type="journal article" date="2014" name="Stand. Genomic Sci.">
        <title>Genome sequence of the exopolysaccharide-producing Salipiger mucosus type strain (DSM 16094(T)), a moderately halophilic member of the Roseobacter clade.</title>
        <authorList>
            <person name="Riedel T."/>
            <person name="Spring S."/>
            <person name="Fiebig A."/>
            <person name="Petersen J."/>
            <person name="Kyrpides N.C."/>
            <person name="Goker M."/>
            <person name="Klenk H.P."/>
        </authorList>
    </citation>
    <scope>NUCLEOTIDE SEQUENCE [LARGE SCALE GENOMIC DNA]</scope>
    <source>
        <strain evidence="2">DSM 16094</strain>
    </source>
</reference>
<accession>S9QEW8</accession>
<name>S9QEW8_9RHOB</name>
<sequence>MAINRAMHPVTDKEIIAFLEEEAKRAEADVVENQRVGDIRPELLWAAASRIRGGVK</sequence>
<comment type="caution">
    <text evidence="1">The sequence shown here is derived from an EMBL/GenBank/DDBJ whole genome shotgun (WGS) entry which is preliminary data.</text>
</comment>
<keyword evidence="2" id="KW-1185">Reference proteome</keyword>
<dbReference type="EMBL" id="APVH01000042">
    <property type="protein sequence ID" value="EPX78088.1"/>
    <property type="molecule type" value="Genomic_DNA"/>
</dbReference>
<dbReference type="STRING" id="1123237.Salmuc_03415"/>
<dbReference type="Proteomes" id="UP000015347">
    <property type="component" value="Unassembled WGS sequence"/>
</dbReference>
<evidence type="ECO:0000313" key="2">
    <source>
        <dbReference type="Proteomes" id="UP000015347"/>
    </source>
</evidence>
<evidence type="ECO:0000313" key="1">
    <source>
        <dbReference type="EMBL" id="EPX78088.1"/>
    </source>
</evidence>
<gene>
    <name evidence="1" type="ORF">Salmuc_03415</name>
</gene>
<dbReference type="RefSeq" id="WP_020042901.1">
    <property type="nucleotide sequence ID" value="NZ_KE557281.1"/>
</dbReference>
<proteinExistence type="predicted"/>